<keyword evidence="2" id="KW-1185">Reference proteome</keyword>
<dbReference type="KEGG" id="slau:SLA_5865"/>
<proteinExistence type="predicted"/>
<evidence type="ECO:0000313" key="1">
    <source>
        <dbReference type="EMBL" id="BAU86734.1"/>
    </source>
</evidence>
<gene>
    <name evidence="1" type="ORF">SLA_5865</name>
</gene>
<dbReference type="Proteomes" id="UP000217676">
    <property type="component" value="Chromosome"/>
</dbReference>
<sequence length="46" mass="4533">MTVTSTGTTAFTAADPASFTDDLSGVLDDATYSNDATGGATVTGTR</sequence>
<reference evidence="1 2" key="1">
    <citation type="journal article" date="2016" name="Genome Announc.">
        <title>Complete Genome Sequence of Thiostrepton-Producing Streptomyces laurentii ATCC 31255.</title>
        <authorList>
            <person name="Doi K."/>
            <person name="Fujino Y."/>
            <person name="Nagayoshi Y."/>
            <person name="Ohshima T."/>
            <person name="Ogata S."/>
        </authorList>
    </citation>
    <scope>NUCLEOTIDE SEQUENCE [LARGE SCALE GENOMIC DNA]</scope>
    <source>
        <strain evidence="1 2">ATCC 31255</strain>
    </source>
</reference>
<protein>
    <submittedName>
        <fullName evidence="1">Uncharacterized protein</fullName>
    </submittedName>
</protein>
<organism evidence="1 2">
    <name type="scientific">Streptomyces laurentii</name>
    <dbReference type="NCBI Taxonomy" id="39478"/>
    <lineage>
        <taxon>Bacteria</taxon>
        <taxon>Bacillati</taxon>
        <taxon>Actinomycetota</taxon>
        <taxon>Actinomycetes</taxon>
        <taxon>Kitasatosporales</taxon>
        <taxon>Streptomycetaceae</taxon>
        <taxon>Streptomyces</taxon>
    </lineage>
</organism>
<dbReference type="RefSeq" id="WP_359872169.1">
    <property type="nucleotide sequence ID" value="NZ_JBEYHT010000002.1"/>
</dbReference>
<dbReference type="EMBL" id="AP017424">
    <property type="protein sequence ID" value="BAU86734.1"/>
    <property type="molecule type" value="Genomic_DNA"/>
</dbReference>
<accession>A0A160P634</accession>
<name>A0A160P634_STRLU</name>
<evidence type="ECO:0000313" key="2">
    <source>
        <dbReference type="Proteomes" id="UP000217676"/>
    </source>
</evidence>
<dbReference type="AlphaFoldDB" id="A0A160P634"/>